<name>A0A4Q9LX34_9MICR</name>
<proteinExistence type="predicted"/>
<accession>A0A4Q9LX34</accession>
<protein>
    <submittedName>
        <fullName evidence="1">Uncharacterized protein</fullName>
    </submittedName>
</protein>
<dbReference type="EMBL" id="PITK01000835">
    <property type="protein sequence ID" value="TBU12240.1"/>
    <property type="molecule type" value="Genomic_DNA"/>
</dbReference>
<dbReference type="AlphaFoldDB" id="A0A4Q9LX34"/>
<gene>
    <name evidence="1" type="ORF">CWI38_0835p0020</name>
</gene>
<dbReference type="Proteomes" id="UP000292282">
    <property type="component" value="Unassembled WGS sequence"/>
</dbReference>
<sequence>MREFILNNESNDPSEVLVIKNESLNIHEKTPTMYESRKKFKKNKRMFLMKKEEKNVFQLEMEIRGSLSDNQLRPYKSIDDDILSHLHEKPILTDFSSKNIRVSISRTKNDSSKCTKKTMHNDPDAHANNNLFFIDDLKLQSIESSTLSTMKDALFKILLSSRRCCVYEFLGILEDINFVPLETTQKKSFDVTNQHVISLSYYHRGIFLLELINNKLHYRTGYKEWVYLSRTELKKTHTVLSKAQLAKLYNRIEKRKPPPIIIDSSRGPKKEKIWSRDEETRCKMLGQDYTRRHNKLDTLQRLISRFEIIESILLFCNKRKNKCTLKQVGITSQETQ</sequence>
<evidence type="ECO:0000313" key="1">
    <source>
        <dbReference type="EMBL" id="TBU12240.1"/>
    </source>
</evidence>
<evidence type="ECO:0000313" key="2">
    <source>
        <dbReference type="Proteomes" id="UP000292282"/>
    </source>
</evidence>
<dbReference type="OrthoDB" id="8015698at2759"/>
<dbReference type="VEuPathDB" id="MicrosporidiaDB:CWI38_0835p0020"/>
<reference evidence="1 2" key="1">
    <citation type="submission" date="2017-12" db="EMBL/GenBank/DDBJ databases">
        <authorList>
            <person name="Pombert J.-F."/>
            <person name="Haag K.L."/>
            <person name="Ebert D."/>
        </authorList>
    </citation>
    <scope>NUCLEOTIDE SEQUENCE [LARGE SCALE GENOMIC DNA]</scope>
    <source>
        <strain evidence="1">IL-G-3</strain>
    </source>
</reference>
<organism evidence="1 2">
    <name type="scientific">Hamiltosporidium tvaerminnensis</name>
    <dbReference type="NCBI Taxonomy" id="1176355"/>
    <lineage>
        <taxon>Eukaryota</taxon>
        <taxon>Fungi</taxon>
        <taxon>Fungi incertae sedis</taxon>
        <taxon>Microsporidia</taxon>
        <taxon>Dubosqiidae</taxon>
        <taxon>Hamiltosporidium</taxon>
    </lineage>
</organism>
<keyword evidence="2" id="KW-1185">Reference proteome</keyword>
<comment type="caution">
    <text evidence="1">The sequence shown here is derived from an EMBL/GenBank/DDBJ whole genome shotgun (WGS) entry which is preliminary data.</text>
</comment>